<keyword evidence="6" id="KW-0456">Lyase</keyword>
<dbReference type="GO" id="GO:0006107">
    <property type="term" value="P:oxaloacetate metabolic process"/>
    <property type="evidence" value="ECO:0007669"/>
    <property type="project" value="TreeGrafter"/>
</dbReference>
<evidence type="ECO:0000256" key="2">
    <source>
        <dbReference type="ARBA" id="ARBA00005568"/>
    </source>
</evidence>
<evidence type="ECO:0000256" key="1">
    <source>
        <dbReference type="ARBA" id="ARBA00001946"/>
    </source>
</evidence>
<keyword evidence="4" id="KW-0460">Magnesium</keyword>
<dbReference type="PIRSF" id="PIRSF015582">
    <property type="entry name" value="Cit_lyase_B"/>
    <property type="match status" value="1"/>
</dbReference>
<name>A0A0L1KCL5_9SPHN</name>
<evidence type="ECO:0000256" key="4">
    <source>
        <dbReference type="ARBA" id="ARBA00022842"/>
    </source>
</evidence>
<evidence type="ECO:0000259" key="5">
    <source>
        <dbReference type="Pfam" id="PF03328"/>
    </source>
</evidence>
<dbReference type="AlphaFoldDB" id="A0A0L1KCL5"/>
<dbReference type="PANTHER" id="PTHR32308:SF10">
    <property type="entry name" value="CITRATE LYASE SUBUNIT BETA"/>
    <property type="match status" value="1"/>
</dbReference>
<evidence type="ECO:0000313" key="6">
    <source>
        <dbReference type="EMBL" id="KNH01592.1"/>
    </source>
</evidence>
<dbReference type="Proteomes" id="UP000037446">
    <property type="component" value="Unassembled WGS sequence"/>
</dbReference>
<dbReference type="PATRIC" id="fig|1306953.7.peg.736"/>
<proteinExistence type="inferred from homology"/>
<comment type="caution">
    <text evidence="6">The sequence shown here is derived from an EMBL/GenBank/DDBJ whole genome shotgun (WGS) entry which is preliminary data.</text>
</comment>
<evidence type="ECO:0000256" key="3">
    <source>
        <dbReference type="ARBA" id="ARBA00022723"/>
    </source>
</evidence>
<dbReference type="InterPro" id="IPR005000">
    <property type="entry name" value="Aldolase/citrate-lyase_domain"/>
</dbReference>
<dbReference type="GO" id="GO:0000287">
    <property type="term" value="F:magnesium ion binding"/>
    <property type="evidence" value="ECO:0007669"/>
    <property type="project" value="TreeGrafter"/>
</dbReference>
<dbReference type="STRING" id="1306953.J121_726"/>
<organism evidence="6 7">
    <name type="scientific">Qipengyuania citrea LAMA 915</name>
    <dbReference type="NCBI Taxonomy" id="1306953"/>
    <lineage>
        <taxon>Bacteria</taxon>
        <taxon>Pseudomonadati</taxon>
        <taxon>Pseudomonadota</taxon>
        <taxon>Alphaproteobacteria</taxon>
        <taxon>Sphingomonadales</taxon>
        <taxon>Erythrobacteraceae</taxon>
        <taxon>Qipengyuania</taxon>
    </lineage>
</organism>
<comment type="similarity">
    <text evidence="2">Belongs to the HpcH/HpaI aldolase family.</text>
</comment>
<feature type="domain" description="HpcH/HpaI aldolase/citrate lyase" evidence="5">
    <location>
        <begin position="3"/>
        <end position="233"/>
    </location>
</feature>
<dbReference type="GO" id="GO:0016829">
    <property type="term" value="F:lyase activity"/>
    <property type="evidence" value="ECO:0007669"/>
    <property type="project" value="UniProtKB-KW"/>
</dbReference>
<keyword evidence="3" id="KW-0479">Metal-binding</keyword>
<gene>
    <name evidence="6" type="ORF">J121_726</name>
</gene>
<dbReference type="InterPro" id="IPR011206">
    <property type="entry name" value="Citrate_lyase_beta/mcl1/mcl2"/>
</dbReference>
<dbReference type="SUPFAM" id="SSF51621">
    <property type="entry name" value="Phosphoenolpyruvate/pyruvate domain"/>
    <property type="match status" value="1"/>
</dbReference>
<dbReference type="InterPro" id="IPR015813">
    <property type="entry name" value="Pyrv/PenolPyrv_kinase-like_dom"/>
</dbReference>
<reference evidence="6" key="1">
    <citation type="submission" date="2015-02" db="EMBL/GenBank/DDBJ databases">
        <authorList>
            <person name="Chooi Y.-H."/>
        </authorList>
    </citation>
    <scope>NUCLEOTIDE SEQUENCE [LARGE SCALE GENOMIC DNA]</scope>
    <source>
        <strain evidence="6">LAMA 915</strain>
    </source>
</reference>
<comment type="cofactor">
    <cofactor evidence="1">
        <name>Mg(2+)</name>
        <dbReference type="ChEBI" id="CHEBI:18420"/>
    </cofactor>
</comment>
<dbReference type="Gene3D" id="3.20.20.60">
    <property type="entry name" value="Phosphoenolpyruvate-binding domains"/>
    <property type="match status" value="1"/>
</dbReference>
<dbReference type="EMBL" id="JYNE01000026">
    <property type="protein sequence ID" value="KNH01592.1"/>
    <property type="molecule type" value="Genomic_DNA"/>
</dbReference>
<protein>
    <submittedName>
        <fullName evidence="6">Citrate lyase</fullName>
    </submittedName>
</protein>
<dbReference type="PANTHER" id="PTHR32308">
    <property type="entry name" value="LYASE BETA SUBUNIT, PUTATIVE (AFU_ORTHOLOGUE AFUA_4G13030)-RELATED"/>
    <property type="match status" value="1"/>
</dbReference>
<accession>A0A0L1KCL5</accession>
<evidence type="ECO:0000313" key="7">
    <source>
        <dbReference type="Proteomes" id="UP000037446"/>
    </source>
</evidence>
<dbReference type="RefSeq" id="WP_050600886.1">
    <property type="nucleotide sequence ID" value="NZ_JYNE01000026.1"/>
</dbReference>
<dbReference type="InterPro" id="IPR040442">
    <property type="entry name" value="Pyrv_kinase-like_dom_sf"/>
</dbReference>
<dbReference type="Pfam" id="PF03328">
    <property type="entry name" value="HpcH_HpaI"/>
    <property type="match status" value="1"/>
</dbReference>
<sequence length="291" mass="31437">MRSWILIPAENDKAIAAAAGSGAGAIVIDLARPLAPGLQAAARMAASAWLRAHREQVVAERRFERWARIPGLDTADWREALGAAMEGSPHGIVLANCRGAEDIRQLASVLYEMEDRLGLAANITRIIPQLGSRPVDALAIGRLADDLHPRVSGLTWDAIGLARAIGARRLRGPGGRWSDPLAHVRAQVVLIAHARGIDAIEHPFRDAQDADTGRRVAETARADGFTGMVAVHPAQVPWINSAFAPLESELSEAFRIVAAFRADPDAPFLVVGDRRVERSELQRARRLLGED</sequence>